<evidence type="ECO:0000259" key="1">
    <source>
        <dbReference type="Pfam" id="PF02720"/>
    </source>
</evidence>
<dbReference type="GO" id="GO:0004519">
    <property type="term" value="F:endonuclease activity"/>
    <property type="evidence" value="ECO:0007669"/>
    <property type="project" value="UniProtKB-KW"/>
</dbReference>
<dbReference type="Proteomes" id="UP000316612">
    <property type="component" value="Unassembled WGS sequence"/>
</dbReference>
<dbReference type="InterPro" id="IPR003870">
    <property type="entry name" value="DUF222"/>
</dbReference>
<proteinExistence type="predicted"/>
<feature type="domain" description="DUF222" evidence="1">
    <location>
        <begin position="67"/>
        <end position="234"/>
    </location>
</feature>
<organism evidence="2 3">
    <name type="scientific">Glutamicibacter uratoxydans</name>
    <name type="common">Arthrobacter uratoxydans</name>
    <dbReference type="NCBI Taxonomy" id="43667"/>
    <lineage>
        <taxon>Bacteria</taxon>
        <taxon>Bacillati</taxon>
        <taxon>Actinomycetota</taxon>
        <taxon>Actinomycetes</taxon>
        <taxon>Micrococcales</taxon>
        <taxon>Micrococcaceae</taxon>
        <taxon>Glutamicibacter</taxon>
    </lineage>
</organism>
<reference evidence="2 3" key="1">
    <citation type="submission" date="2019-06" db="EMBL/GenBank/DDBJ databases">
        <title>Whole genome shotgun sequence of Glutamicibacter uratoxydans NBRC 15515.</title>
        <authorList>
            <person name="Hosoyama A."/>
            <person name="Uohara A."/>
            <person name="Ohji S."/>
            <person name="Ichikawa N."/>
        </authorList>
    </citation>
    <scope>NUCLEOTIDE SEQUENCE [LARGE SCALE GENOMIC DNA]</scope>
    <source>
        <strain evidence="2 3">NBRC 15515</strain>
    </source>
</reference>
<evidence type="ECO:0000313" key="2">
    <source>
        <dbReference type="EMBL" id="GED07392.1"/>
    </source>
</evidence>
<dbReference type="AlphaFoldDB" id="A0A4Y4DPX3"/>
<gene>
    <name evidence="2" type="ORF">AUR04nite_29240</name>
</gene>
<keyword evidence="2" id="KW-0378">Hydrolase</keyword>
<name>A0A4Y4DPX3_GLUUR</name>
<keyword evidence="3" id="KW-1185">Reference proteome</keyword>
<protein>
    <submittedName>
        <fullName evidence="2">HNH endonuclease</fullName>
    </submittedName>
</protein>
<accession>A0A4Y4DPX3</accession>
<comment type="caution">
    <text evidence="2">The sequence shown here is derived from an EMBL/GenBank/DDBJ whole genome shotgun (WGS) entry which is preliminary data.</text>
</comment>
<evidence type="ECO:0000313" key="3">
    <source>
        <dbReference type="Proteomes" id="UP000316612"/>
    </source>
</evidence>
<keyword evidence="2" id="KW-0255">Endonuclease</keyword>
<keyword evidence="2" id="KW-0540">Nuclease</keyword>
<dbReference type="Pfam" id="PF02720">
    <property type="entry name" value="DUF222"/>
    <property type="match status" value="1"/>
</dbReference>
<dbReference type="EMBL" id="BJNY01000019">
    <property type="protein sequence ID" value="GED07392.1"/>
    <property type="molecule type" value="Genomic_DNA"/>
</dbReference>
<sequence>MQELETRLAWIEYHGTKDECARAIEELETVTSAYHYHQSALAHQLEKEVFRDHEERGVNIDDLTRGAASTVAMARSQDPSTYRGKLVSYRILFEDTPNLAQCYSRGEYTEAQIEAILSPLKKIDAEYRTAFDDFLRQNPDMFESQGTRQIRDTVTKFTLQYLEDDQCHEAEDAAQKRHIRFHRDGDLIRFSGCLPVIQGVALREHLRHTSFTIKQHGDPRTRSQIEADLLVANLVSGSRKKLPLALSLNLIMTDRSLFLGDKEPAFLEGYGYISSQIIREMIAGPPIDGEVSYRNSTQENYLEQLDTVTEIVRLYTAPGDSELVAMDSKARLFPEKLRAFLRVRDRYCRTPFCNGLVEEADHIIQHHLGGETSAGNGDGKCSLCNKAKELPGWDEYMALDNPHSIIINNMGMRYLSKSPPATGLVHQPFPQLMCDSKWIQGFRRRLVQHPG</sequence>